<evidence type="ECO:0000256" key="7">
    <source>
        <dbReference type="ARBA" id="ARBA00023098"/>
    </source>
</evidence>
<keyword evidence="6" id="KW-0520">NAD</keyword>
<name>A0A934WHU2_9RHOB</name>
<dbReference type="Pfam" id="PF00725">
    <property type="entry name" value="3HCDH"/>
    <property type="match status" value="1"/>
</dbReference>
<dbReference type="RefSeq" id="WP_201157254.1">
    <property type="nucleotide sequence ID" value="NZ_NHSD01000253.1"/>
</dbReference>
<feature type="domain" description="3-hydroxyacyl-CoA dehydrogenase NAD binding" evidence="12">
    <location>
        <begin position="329"/>
        <end position="503"/>
    </location>
</feature>
<dbReference type="InterPro" id="IPR029045">
    <property type="entry name" value="ClpP/crotonase-like_dom_sf"/>
</dbReference>
<evidence type="ECO:0000259" key="12">
    <source>
        <dbReference type="Pfam" id="PF02737"/>
    </source>
</evidence>
<evidence type="ECO:0000256" key="4">
    <source>
        <dbReference type="ARBA" id="ARBA00022963"/>
    </source>
</evidence>
<sequence length="714" mass="74769">MAEFRTEMHDGVAVIRWDVPGRSMNVMTRAGLADLAACVDAALGDGDVRGIVITSAGRDFAGGMDLALLAEMKRAAGADPARGIFDAVQAIHALLRRIERAGMDPATRQGAKPVACALPGTAVGIGLELALACHRILVADRADARIGLPEIKVGLFPGAGGTTRLVRKLGVMAAAPFLLEGRMVAPEAARSAGLVDEVVPADDLLARAIAWVRGATAAECTRPWDLPGHRMPGGAPYATAGFPTFVGASAMVTGRTQGVYPAAAALMSAMYEGALVDFDTALRIEARWFTHVLMDPTAEAMIRTLFLDKSALEKGARRPSAPQGRVARLGVVGAGMMGAGIAQAAASAGIEVVLTDATADAAARGRDTIARALDGAVARGRISSDRAAAALARITTASADLRGCDLILEAVPEDPSLKAEVLARAEADAPGATLSSNTSTLPIGDLGRGLRRPEAFVGLHFFSPVDRMPLVEVVRGPATSDATVARAFDFARHLRKTPIVVNDARFFYANRCIIPFLNEGVRMIAEGVAPALVENAARQLGFPVGPLQLIDEVSVALAVRIARETRAAQGRAAADDRADRVILALAEAGRLGRKAGAGFYDYDAQGRRTGLWPGLEGRARPDIATLRDRLIFVQALEAVRALDDGVLEDVREGNVGAVLGWGFAPWSGGPFAWLDRIGADRAVATAEALARDHGARFDPPARLRDMARSGATFG</sequence>
<keyword evidence="8" id="KW-0456">Lyase</keyword>
<dbReference type="Pfam" id="PF00378">
    <property type="entry name" value="ECH_1"/>
    <property type="match status" value="1"/>
</dbReference>
<dbReference type="GO" id="GO:0070403">
    <property type="term" value="F:NAD+ binding"/>
    <property type="evidence" value="ECO:0007669"/>
    <property type="project" value="InterPro"/>
</dbReference>
<evidence type="ECO:0000256" key="5">
    <source>
        <dbReference type="ARBA" id="ARBA00023002"/>
    </source>
</evidence>
<dbReference type="Gene3D" id="3.40.50.720">
    <property type="entry name" value="NAD(P)-binding Rossmann-like Domain"/>
    <property type="match status" value="1"/>
</dbReference>
<accession>A0A934WHU2</accession>
<dbReference type="Gene3D" id="1.10.1040.50">
    <property type="match status" value="1"/>
</dbReference>
<dbReference type="InterPro" id="IPR006176">
    <property type="entry name" value="3-OHacyl-CoA_DH_NAD-bd"/>
</dbReference>
<evidence type="ECO:0000256" key="3">
    <source>
        <dbReference type="ARBA" id="ARBA00022832"/>
    </source>
</evidence>
<dbReference type="GO" id="GO:0006635">
    <property type="term" value="P:fatty acid beta-oxidation"/>
    <property type="evidence" value="ECO:0007669"/>
    <property type="project" value="TreeGrafter"/>
</dbReference>
<dbReference type="CDD" id="cd06558">
    <property type="entry name" value="crotonase-like"/>
    <property type="match status" value="1"/>
</dbReference>
<dbReference type="InterPro" id="IPR050136">
    <property type="entry name" value="FA_oxidation_alpha_subunit"/>
</dbReference>
<comment type="catalytic activity">
    <reaction evidence="10">
        <text>a (3S)-3-hydroxyacyl-CoA + NAD(+) = a 3-oxoacyl-CoA + NADH + H(+)</text>
        <dbReference type="Rhea" id="RHEA:22432"/>
        <dbReference type="ChEBI" id="CHEBI:15378"/>
        <dbReference type="ChEBI" id="CHEBI:57318"/>
        <dbReference type="ChEBI" id="CHEBI:57540"/>
        <dbReference type="ChEBI" id="CHEBI:57945"/>
        <dbReference type="ChEBI" id="CHEBI:90726"/>
        <dbReference type="EC" id="1.1.1.35"/>
    </reaction>
</comment>
<dbReference type="AlphaFoldDB" id="A0A934WHU2"/>
<gene>
    <name evidence="13" type="ORF">CCR87_09175</name>
</gene>
<keyword evidence="7" id="KW-0443">Lipid metabolism</keyword>
<dbReference type="Proteomes" id="UP000706333">
    <property type="component" value="Unassembled WGS sequence"/>
</dbReference>
<organism evidence="13 14">
    <name type="scientific">Rhodobaculum claviforme</name>
    <dbReference type="NCBI Taxonomy" id="1549854"/>
    <lineage>
        <taxon>Bacteria</taxon>
        <taxon>Pseudomonadati</taxon>
        <taxon>Pseudomonadota</taxon>
        <taxon>Alphaproteobacteria</taxon>
        <taxon>Rhodobacterales</taxon>
        <taxon>Paracoccaceae</taxon>
        <taxon>Rhodobaculum</taxon>
    </lineage>
</organism>
<protein>
    <submittedName>
        <fullName evidence="13">3-hydroxyacyl-CoA dehydrogenase</fullName>
    </submittedName>
</protein>
<keyword evidence="4" id="KW-0442">Lipid degradation</keyword>
<keyword evidence="5" id="KW-0560">Oxidoreductase</keyword>
<dbReference type="InterPro" id="IPR006108">
    <property type="entry name" value="3HC_DH_C"/>
</dbReference>
<evidence type="ECO:0000256" key="9">
    <source>
        <dbReference type="ARBA" id="ARBA00023268"/>
    </source>
</evidence>
<dbReference type="InterPro" id="IPR001753">
    <property type="entry name" value="Enoyl-CoA_hydra/iso"/>
</dbReference>
<dbReference type="Pfam" id="PF02737">
    <property type="entry name" value="3HCDH_N"/>
    <property type="match status" value="1"/>
</dbReference>
<feature type="domain" description="3-hydroxyacyl-CoA dehydrogenase C-terminal" evidence="11">
    <location>
        <begin position="507"/>
        <end position="602"/>
    </location>
</feature>
<dbReference type="GO" id="GO:0004300">
    <property type="term" value="F:enoyl-CoA hydratase activity"/>
    <property type="evidence" value="ECO:0007669"/>
    <property type="project" value="TreeGrafter"/>
</dbReference>
<dbReference type="PANTHER" id="PTHR43612">
    <property type="entry name" value="TRIFUNCTIONAL ENZYME SUBUNIT ALPHA"/>
    <property type="match status" value="1"/>
</dbReference>
<evidence type="ECO:0000259" key="11">
    <source>
        <dbReference type="Pfam" id="PF00725"/>
    </source>
</evidence>
<reference evidence="13" key="1">
    <citation type="submission" date="2017-05" db="EMBL/GenBank/DDBJ databases">
        <authorList>
            <person name="Imhoff J.F."/>
            <person name="Rahn T."/>
            <person name="Kuenzel S."/>
            <person name="Neulinger S.C."/>
        </authorList>
    </citation>
    <scope>NUCLEOTIDE SEQUENCE</scope>
    <source>
        <strain evidence="13">LMG 28126</strain>
    </source>
</reference>
<dbReference type="EMBL" id="NHSD01000253">
    <property type="protein sequence ID" value="MBK5927495.1"/>
    <property type="molecule type" value="Genomic_DNA"/>
</dbReference>
<dbReference type="Gene3D" id="3.90.226.10">
    <property type="entry name" value="2-enoyl-CoA Hydratase, Chain A, domain 1"/>
    <property type="match status" value="1"/>
</dbReference>
<evidence type="ECO:0000256" key="1">
    <source>
        <dbReference type="ARBA" id="ARBA00005005"/>
    </source>
</evidence>
<evidence type="ECO:0000256" key="6">
    <source>
        <dbReference type="ARBA" id="ARBA00023027"/>
    </source>
</evidence>
<keyword evidence="9" id="KW-0511">Multifunctional enzyme</keyword>
<dbReference type="SUPFAM" id="SSF52096">
    <property type="entry name" value="ClpP/crotonase"/>
    <property type="match status" value="1"/>
</dbReference>
<comment type="caution">
    <text evidence="13">The sequence shown here is derived from an EMBL/GenBank/DDBJ whole genome shotgun (WGS) entry which is preliminary data.</text>
</comment>
<evidence type="ECO:0000256" key="10">
    <source>
        <dbReference type="ARBA" id="ARBA00049556"/>
    </source>
</evidence>
<comment type="similarity">
    <text evidence="2">In the central section; belongs to the 3-hydroxyacyl-CoA dehydrogenase family.</text>
</comment>
<dbReference type="PANTHER" id="PTHR43612:SF3">
    <property type="entry name" value="TRIFUNCTIONAL ENZYME SUBUNIT ALPHA, MITOCHONDRIAL"/>
    <property type="match status" value="1"/>
</dbReference>
<dbReference type="SUPFAM" id="SSF48179">
    <property type="entry name" value="6-phosphogluconate dehydrogenase C-terminal domain-like"/>
    <property type="match status" value="2"/>
</dbReference>
<dbReference type="GO" id="GO:0016509">
    <property type="term" value="F:long-chain (3S)-3-hydroxyacyl-CoA dehydrogenase (NAD+) activity"/>
    <property type="evidence" value="ECO:0007669"/>
    <property type="project" value="TreeGrafter"/>
</dbReference>
<proteinExistence type="inferred from homology"/>
<evidence type="ECO:0000313" key="14">
    <source>
        <dbReference type="Proteomes" id="UP000706333"/>
    </source>
</evidence>
<evidence type="ECO:0000313" key="13">
    <source>
        <dbReference type="EMBL" id="MBK5927495.1"/>
    </source>
</evidence>
<dbReference type="InterPro" id="IPR008927">
    <property type="entry name" value="6-PGluconate_DH-like_C_sf"/>
</dbReference>
<evidence type="ECO:0000256" key="2">
    <source>
        <dbReference type="ARBA" id="ARBA00007005"/>
    </source>
</evidence>
<keyword evidence="3" id="KW-0276">Fatty acid metabolism</keyword>
<dbReference type="SUPFAM" id="SSF51735">
    <property type="entry name" value="NAD(P)-binding Rossmann-fold domains"/>
    <property type="match status" value="1"/>
</dbReference>
<dbReference type="InterPro" id="IPR036291">
    <property type="entry name" value="NAD(P)-bd_dom_sf"/>
</dbReference>
<reference evidence="13" key="2">
    <citation type="journal article" date="2020" name="Microorganisms">
        <title>Osmotic Adaptation and Compatible Solute Biosynthesis of Phototrophic Bacteria as Revealed from Genome Analyses.</title>
        <authorList>
            <person name="Imhoff J.F."/>
            <person name="Rahn T."/>
            <person name="Kunzel S."/>
            <person name="Keller A."/>
            <person name="Neulinger S.C."/>
        </authorList>
    </citation>
    <scope>NUCLEOTIDE SEQUENCE</scope>
    <source>
        <strain evidence="13">LMG 28126</strain>
    </source>
</reference>
<keyword evidence="14" id="KW-1185">Reference proteome</keyword>
<dbReference type="FunFam" id="3.40.50.720:FF:000009">
    <property type="entry name" value="Fatty oxidation complex, alpha subunit"/>
    <property type="match status" value="1"/>
</dbReference>
<evidence type="ECO:0000256" key="8">
    <source>
        <dbReference type="ARBA" id="ARBA00023239"/>
    </source>
</evidence>
<comment type="pathway">
    <text evidence="1">Lipid metabolism; fatty acid beta-oxidation.</text>
</comment>